<evidence type="ECO:0000313" key="3">
    <source>
        <dbReference type="Proteomes" id="UP001497457"/>
    </source>
</evidence>
<evidence type="ECO:0000313" key="2">
    <source>
        <dbReference type="EMBL" id="CAL5041865.1"/>
    </source>
</evidence>
<feature type="chain" id="PRO_5044760092" evidence="1">
    <location>
        <begin position="25"/>
        <end position="79"/>
    </location>
</feature>
<proteinExistence type="predicted"/>
<sequence>MKTSTMVIVGLAVLVLSSDMITRAAMEGGSFVSGSCGGVILTGPCTNITDCISFCNINNPGTKKPGIQCGSLGCKCTFC</sequence>
<feature type="signal peptide" evidence="1">
    <location>
        <begin position="1"/>
        <end position="24"/>
    </location>
</feature>
<dbReference type="EMBL" id="OZ075144">
    <property type="protein sequence ID" value="CAL5041865.1"/>
    <property type="molecule type" value="Genomic_DNA"/>
</dbReference>
<reference evidence="3" key="1">
    <citation type="submission" date="2024-06" db="EMBL/GenBank/DDBJ databases">
        <authorList>
            <person name="Ryan C."/>
        </authorList>
    </citation>
    <scope>NUCLEOTIDE SEQUENCE [LARGE SCALE GENOMIC DNA]</scope>
</reference>
<organism evidence="2 3">
    <name type="scientific">Urochloa decumbens</name>
    <dbReference type="NCBI Taxonomy" id="240449"/>
    <lineage>
        <taxon>Eukaryota</taxon>
        <taxon>Viridiplantae</taxon>
        <taxon>Streptophyta</taxon>
        <taxon>Embryophyta</taxon>
        <taxon>Tracheophyta</taxon>
        <taxon>Spermatophyta</taxon>
        <taxon>Magnoliopsida</taxon>
        <taxon>Liliopsida</taxon>
        <taxon>Poales</taxon>
        <taxon>Poaceae</taxon>
        <taxon>PACMAD clade</taxon>
        <taxon>Panicoideae</taxon>
        <taxon>Panicodae</taxon>
        <taxon>Paniceae</taxon>
        <taxon>Melinidinae</taxon>
        <taxon>Urochloa</taxon>
    </lineage>
</organism>
<dbReference type="AlphaFoldDB" id="A0ABC9DM19"/>
<accession>A0ABC9DM19</accession>
<reference evidence="2 3" key="2">
    <citation type="submission" date="2024-10" db="EMBL/GenBank/DDBJ databases">
        <authorList>
            <person name="Ryan C."/>
        </authorList>
    </citation>
    <scope>NUCLEOTIDE SEQUENCE [LARGE SCALE GENOMIC DNA]</scope>
</reference>
<gene>
    <name evidence="2" type="ORF">URODEC1_LOCUS86895</name>
</gene>
<keyword evidence="1" id="KW-0732">Signal</keyword>
<name>A0ABC9DM19_9POAL</name>
<dbReference type="Proteomes" id="UP001497457">
    <property type="component" value="Chromosome 34rd"/>
</dbReference>
<evidence type="ECO:0000256" key="1">
    <source>
        <dbReference type="SAM" id="SignalP"/>
    </source>
</evidence>
<keyword evidence="3" id="KW-1185">Reference proteome</keyword>
<protein>
    <submittedName>
        <fullName evidence="2">Uncharacterized protein</fullName>
    </submittedName>
</protein>